<dbReference type="PROSITE" id="PS51164">
    <property type="entry name" value="CBM1_2"/>
    <property type="match status" value="1"/>
</dbReference>
<feature type="signal peptide" evidence="3">
    <location>
        <begin position="1"/>
        <end position="22"/>
    </location>
</feature>
<feature type="chain" id="PRO_5040502003" description="CBM1 domain-containing protein" evidence="3">
    <location>
        <begin position="23"/>
        <end position="268"/>
    </location>
</feature>
<proteinExistence type="predicted"/>
<keyword evidence="6" id="KW-1185">Reference proteome</keyword>
<dbReference type="GeneID" id="62149952"/>
<reference evidence="5 6" key="1">
    <citation type="journal article" date="2020" name="Genome Biol. Evol.">
        <title>Comparative genomics of Sclerotiniaceae.</title>
        <authorList>
            <person name="Valero Jimenez C.A."/>
            <person name="Steentjes M."/>
            <person name="Scholten O.E."/>
            <person name="Van Kan J.A.L."/>
        </authorList>
    </citation>
    <scope>NUCLEOTIDE SEQUENCE [LARGE SCALE GENOMIC DNA]</scope>
    <source>
        <strain evidence="5 6">MUCL 94</strain>
    </source>
</reference>
<gene>
    <name evidence="5" type="ORF">EAE97_006363</name>
</gene>
<dbReference type="GO" id="GO:0005975">
    <property type="term" value="P:carbohydrate metabolic process"/>
    <property type="evidence" value="ECO:0007669"/>
    <property type="project" value="InterPro"/>
</dbReference>
<evidence type="ECO:0000313" key="6">
    <source>
        <dbReference type="Proteomes" id="UP000710849"/>
    </source>
</evidence>
<dbReference type="GO" id="GO:0030248">
    <property type="term" value="F:cellulose binding"/>
    <property type="evidence" value="ECO:0007669"/>
    <property type="project" value="InterPro"/>
</dbReference>
<dbReference type="Pfam" id="PF00734">
    <property type="entry name" value="CBM_1"/>
    <property type="match status" value="1"/>
</dbReference>
<evidence type="ECO:0000256" key="1">
    <source>
        <dbReference type="ARBA" id="ARBA00022729"/>
    </source>
</evidence>
<dbReference type="SUPFAM" id="SSF57180">
    <property type="entry name" value="Cellulose-binding domain"/>
    <property type="match status" value="1"/>
</dbReference>
<dbReference type="InterPro" id="IPR035971">
    <property type="entry name" value="CBD_sf"/>
</dbReference>
<evidence type="ECO:0000256" key="3">
    <source>
        <dbReference type="SAM" id="SignalP"/>
    </source>
</evidence>
<dbReference type="RefSeq" id="XP_038732583.1">
    <property type="nucleotide sequence ID" value="XM_038876876.1"/>
</dbReference>
<evidence type="ECO:0000313" key="5">
    <source>
        <dbReference type="EMBL" id="KAF7942909.1"/>
    </source>
</evidence>
<comment type="caution">
    <text evidence="5">The sequence shown here is derived from an EMBL/GenBank/DDBJ whole genome shotgun (WGS) entry which is preliminary data.</text>
</comment>
<feature type="domain" description="CBM1" evidence="4">
    <location>
        <begin position="22"/>
        <end position="83"/>
    </location>
</feature>
<dbReference type="GO" id="GO:0005576">
    <property type="term" value="C:extracellular region"/>
    <property type="evidence" value="ECO:0007669"/>
    <property type="project" value="InterPro"/>
</dbReference>
<dbReference type="Proteomes" id="UP000710849">
    <property type="component" value="Unassembled WGS sequence"/>
</dbReference>
<sequence>MYLNNQLRATLLMIAGIQNVYAQQAAWGQCGGTGWIGATTCASGYVYCTCFSLVTPVMNSSIEPSRFLAFTNHAISPYYSQCLPGTASSTSTIATTPATTTSGTPTTTRSTTTTLSTTTTTGVASYPGATLQSGYYWIRAVETPNFQSPGTAVLADRSTAGQYQIVSGQLVELIAPNTFLYANVQPPANSSAVKLSVTFNTTQNTFGTFAFSGDAVTWSVASISRPNLSAWLVCGAQKLWINLGNYAYLTPTGCVDETIHYFNGATVD</sequence>
<dbReference type="SMART" id="SM00236">
    <property type="entry name" value="fCBD"/>
    <property type="match status" value="1"/>
</dbReference>
<dbReference type="EMBL" id="RCSW01000011">
    <property type="protein sequence ID" value="KAF7942909.1"/>
    <property type="molecule type" value="Genomic_DNA"/>
</dbReference>
<evidence type="ECO:0000259" key="4">
    <source>
        <dbReference type="PROSITE" id="PS51164"/>
    </source>
</evidence>
<dbReference type="AlphaFoldDB" id="A0A9P5LZ71"/>
<dbReference type="InterPro" id="IPR000254">
    <property type="entry name" value="CBD"/>
</dbReference>
<feature type="region of interest" description="Disordered" evidence="2">
    <location>
        <begin position="94"/>
        <end position="116"/>
    </location>
</feature>
<organism evidence="5 6">
    <name type="scientific">Botrytis byssoidea</name>
    <dbReference type="NCBI Taxonomy" id="139641"/>
    <lineage>
        <taxon>Eukaryota</taxon>
        <taxon>Fungi</taxon>
        <taxon>Dikarya</taxon>
        <taxon>Ascomycota</taxon>
        <taxon>Pezizomycotina</taxon>
        <taxon>Leotiomycetes</taxon>
        <taxon>Helotiales</taxon>
        <taxon>Sclerotiniaceae</taxon>
        <taxon>Botrytis</taxon>
    </lineage>
</organism>
<keyword evidence="1 3" id="KW-0732">Signal</keyword>
<protein>
    <recommendedName>
        <fullName evidence="4">CBM1 domain-containing protein</fullName>
    </recommendedName>
</protein>
<evidence type="ECO:0000256" key="2">
    <source>
        <dbReference type="SAM" id="MobiDB-lite"/>
    </source>
</evidence>
<name>A0A9P5LZ71_9HELO</name>
<accession>A0A9P5LZ71</accession>